<feature type="region of interest" description="Disordered" evidence="9">
    <location>
        <begin position="159"/>
        <end position="210"/>
    </location>
</feature>
<organism evidence="11 12">
    <name type="scientific">Kazachstania africana (strain ATCC 22294 / BCRC 22015 / CBS 2517 / CECT 1963 / NBRC 1671 / NRRL Y-8276)</name>
    <name type="common">Yeast</name>
    <name type="synonym">Kluyveromyces africanus</name>
    <dbReference type="NCBI Taxonomy" id="1071382"/>
    <lineage>
        <taxon>Eukaryota</taxon>
        <taxon>Fungi</taxon>
        <taxon>Dikarya</taxon>
        <taxon>Ascomycota</taxon>
        <taxon>Saccharomycotina</taxon>
        <taxon>Saccharomycetes</taxon>
        <taxon>Saccharomycetales</taxon>
        <taxon>Saccharomycetaceae</taxon>
        <taxon>Kazachstania</taxon>
    </lineage>
</organism>
<dbReference type="HOGENOM" id="CLU_004038_1_0_1"/>
<evidence type="ECO:0000256" key="6">
    <source>
        <dbReference type="ARBA" id="ARBA00023163"/>
    </source>
</evidence>
<evidence type="ECO:0000256" key="1">
    <source>
        <dbReference type="ARBA" id="ARBA00004123"/>
    </source>
</evidence>
<dbReference type="InterPro" id="IPR052202">
    <property type="entry name" value="Yeast_MetPath_Reg"/>
</dbReference>
<dbReference type="InterPro" id="IPR007219">
    <property type="entry name" value="XnlR_reg_dom"/>
</dbReference>
<feature type="compositionally biased region" description="Polar residues" evidence="9">
    <location>
        <begin position="881"/>
        <end position="895"/>
    </location>
</feature>
<dbReference type="Pfam" id="PF00172">
    <property type="entry name" value="Zn_clus"/>
    <property type="match status" value="1"/>
</dbReference>
<dbReference type="Pfam" id="PF04082">
    <property type="entry name" value="Fungal_trans"/>
    <property type="match status" value="1"/>
</dbReference>
<gene>
    <name evidence="11" type="primary">KAFR0A04940</name>
    <name evidence="11" type="ORF">KAFR_0A04940</name>
</gene>
<feature type="domain" description="Zn(2)-C6 fungal-type" evidence="10">
    <location>
        <begin position="40"/>
        <end position="70"/>
    </location>
</feature>
<keyword evidence="8" id="KW-0175">Coiled coil</keyword>
<dbReference type="eggNOG" id="ENOG502QS9Q">
    <property type="taxonomic scope" value="Eukaryota"/>
</dbReference>
<dbReference type="GO" id="GO:0008270">
    <property type="term" value="F:zinc ion binding"/>
    <property type="evidence" value="ECO:0007669"/>
    <property type="project" value="InterPro"/>
</dbReference>
<dbReference type="GO" id="GO:0043565">
    <property type="term" value="F:sequence-specific DNA binding"/>
    <property type="evidence" value="ECO:0007669"/>
    <property type="project" value="TreeGrafter"/>
</dbReference>
<evidence type="ECO:0000256" key="9">
    <source>
        <dbReference type="SAM" id="MobiDB-lite"/>
    </source>
</evidence>
<keyword evidence="2" id="KW-0479">Metal-binding</keyword>
<evidence type="ECO:0000313" key="12">
    <source>
        <dbReference type="Proteomes" id="UP000005220"/>
    </source>
</evidence>
<dbReference type="GO" id="GO:0000981">
    <property type="term" value="F:DNA-binding transcription factor activity, RNA polymerase II-specific"/>
    <property type="evidence" value="ECO:0007669"/>
    <property type="project" value="InterPro"/>
</dbReference>
<dbReference type="Gene3D" id="4.10.240.10">
    <property type="entry name" value="Zn(2)-C6 fungal-type DNA-binding domain"/>
    <property type="match status" value="1"/>
</dbReference>
<dbReference type="GO" id="GO:0005634">
    <property type="term" value="C:nucleus"/>
    <property type="evidence" value="ECO:0007669"/>
    <property type="project" value="UniProtKB-SubCell"/>
</dbReference>
<evidence type="ECO:0000313" key="11">
    <source>
        <dbReference type="EMBL" id="CCF55930.1"/>
    </source>
</evidence>
<keyword evidence="4" id="KW-0805">Transcription regulation</keyword>
<dbReference type="AlphaFoldDB" id="H2ANI0"/>
<evidence type="ECO:0000256" key="8">
    <source>
        <dbReference type="SAM" id="Coils"/>
    </source>
</evidence>
<dbReference type="PANTHER" id="PTHR47782:SF12">
    <property type="entry name" value="ZN(II)2CYS6 TRANSCRIPTION FACTOR (EUROFUNG)"/>
    <property type="match status" value="1"/>
</dbReference>
<evidence type="ECO:0000256" key="4">
    <source>
        <dbReference type="ARBA" id="ARBA00023015"/>
    </source>
</evidence>
<feature type="region of interest" description="Disordered" evidence="9">
    <location>
        <begin position="999"/>
        <end position="1023"/>
    </location>
</feature>
<dbReference type="STRING" id="1071382.H2ANI0"/>
<dbReference type="GO" id="GO:0045944">
    <property type="term" value="P:positive regulation of transcription by RNA polymerase II"/>
    <property type="evidence" value="ECO:0007669"/>
    <property type="project" value="TreeGrafter"/>
</dbReference>
<dbReference type="PROSITE" id="PS50048">
    <property type="entry name" value="ZN2_CY6_FUNGAL_2"/>
    <property type="match status" value="1"/>
</dbReference>
<dbReference type="CDD" id="cd12148">
    <property type="entry name" value="fungal_TF_MHR"/>
    <property type="match status" value="1"/>
</dbReference>
<sequence>MGRPKKKVSEQNIENFQRELELAGDRVDILLNDKKGRSRSCLLCRRRKQKCDHKLPSCTACLKAAVKCVQPARYAEQSNEHDLITDTSPNTFSTSTTALSTLLENSTPNTYNDPGHSLITSGYTPTTVKVEDSQHIIAESPMTAINALISNGSHSLSTSASSISIPSNGKESVSQMVSPVTTNPLVTNKRNSKNYVTDPTKKKRKSNDKDQYTSFIERKLKYLEKLIDLPIGGTVFNKKLSHYKKITHLLGEIDDLENISLPATFNKDNPNIDLQQQQYHLPQLSANDNQKSVLSLHSNSSQYQHEKVNDSLKTLHLSHQNTIPALSSDSLESIDFSKCIFSKYITKDVFTYDPAFEFDEQLSRSLLEIFFSRLQFKYPLLDEGEIYTFHDNYSKNNIYSYSANDFHFATGRMWLVFSIGAHLHMTSGKYKGLPPDRYFSTAVRHVTKCGEELNDVQKIELLTLLAMYLLRTDRDSMILYEIIKDVMFICKEKLHLNRWYPNNSFANKKLRIFWCVYLLERMICVAVGKPFVIKENEISLPLFDENSFNTQNSKINGVHFINQSLKLRKIESSFVEVLKILPANQQSTTIKKAQLPMVRKYFHDLDIWRASCVTTSVRSFENETLKLYYYRAVRLLLQPYLEFLTPEDQLFKECQAAAGQICQLYKIFHQKTATGNSTPAVHTVFASGVTLIYCMWLSRNFDDEKRKVLGDSSKHTRPLISASLFSTMDDLRACSVSLYVMAERSKFARVFRDTFDQLMNATIGNLIERCGPDSSELIYLSATPSDDELEQIGKQFDSGEKEKVFIGINGMPPAIKRTFGKKQAEEHAAFVENPRADDNQERKEFKERQGFLKKATVPTGLANLLTKSDESSSSDEENESKVPSTSQDNAQQSGTDEIMDKLSVNSDIAEHKKNKYVVKKPANHHNSDWQLYQQQAFFQQHFAQQNLQAYLSSLNYMNRANPVGTSSQNVIDSNQFRMPLQNAIDSSQSRYPLEDLTSSRAISSPAMNDNPAPTTDSTSVRSSVNMTPINNTNNLRSASQTVTYDFNSLQGKNTAQSGILISSGTNDMINNISTWTNNSVTDAVGMIEQQEGQAFTIQPGGTPGESQLLNNTSQLPNYPNFVNSTAGTGEDTPAKFNSYMSGIGGSIQGNFNRDRNGSTATWDNTIPSAQSEEFWTVNDDYGFLT</sequence>
<evidence type="ECO:0000256" key="5">
    <source>
        <dbReference type="ARBA" id="ARBA00023125"/>
    </source>
</evidence>
<dbReference type="RefSeq" id="XP_003955065.1">
    <property type="nucleotide sequence ID" value="XM_003955016.1"/>
</dbReference>
<proteinExistence type="predicted"/>
<dbReference type="EMBL" id="HE650821">
    <property type="protein sequence ID" value="CCF55930.1"/>
    <property type="molecule type" value="Genomic_DNA"/>
</dbReference>
<keyword evidence="7" id="KW-0539">Nucleus</keyword>
<name>H2ANI0_KAZAF</name>
<evidence type="ECO:0000256" key="7">
    <source>
        <dbReference type="ARBA" id="ARBA00023242"/>
    </source>
</evidence>
<comment type="subcellular location">
    <subcellularLocation>
        <location evidence="1">Nucleus</location>
    </subcellularLocation>
</comment>
<keyword evidence="3" id="KW-0862">Zinc</keyword>
<dbReference type="FunCoup" id="H2ANI0">
    <property type="interactions" value="480"/>
</dbReference>
<keyword evidence="12" id="KW-1185">Reference proteome</keyword>
<keyword evidence="6" id="KW-0804">Transcription</keyword>
<dbReference type="SMART" id="SM00906">
    <property type="entry name" value="Fungal_trans"/>
    <property type="match status" value="1"/>
</dbReference>
<feature type="coiled-coil region" evidence="8">
    <location>
        <begin position="6"/>
        <end position="33"/>
    </location>
</feature>
<dbReference type="PROSITE" id="PS00463">
    <property type="entry name" value="ZN2_CY6_FUNGAL_1"/>
    <property type="match status" value="1"/>
</dbReference>
<dbReference type="InterPro" id="IPR036864">
    <property type="entry name" value="Zn2-C6_fun-type_DNA-bd_sf"/>
</dbReference>
<dbReference type="KEGG" id="kaf:KAFR_0A04940"/>
<dbReference type="InParanoid" id="H2ANI0"/>
<dbReference type="GO" id="GO:0006351">
    <property type="term" value="P:DNA-templated transcription"/>
    <property type="evidence" value="ECO:0007669"/>
    <property type="project" value="InterPro"/>
</dbReference>
<dbReference type="CDD" id="cd00067">
    <property type="entry name" value="GAL4"/>
    <property type="match status" value="1"/>
</dbReference>
<dbReference type="PANTHER" id="PTHR47782">
    <property type="entry name" value="ZN(II)2CYS6 TRANSCRIPTION FACTOR (EUROFUNG)-RELATED"/>
    <property type="match status" value="1"/>
</dbReference>
<feature type="compositionally biased region" description="Polar residues" evidence="9">
    <location>
        <begin position="169"/>
        <end position="197"/>
    </location>
</feature>
<dbReference type="Proteomes" id="UP000005220">
    <property type="component" value="Chromosome 1"/>
</dbReference>
<dbReference type="InterPro" id="IPR001138">
    <property type="entry name" value="Zn2Cys6_DnaBD"/>
</dbReference>
<reference evidence="11 12" key="1">
    <citation type="journal article" date="2011" name="Proc. Natl. Acad. Sci. U.S.A.">
        <title>Evolutionary erosion of yeast sex chromosomes by mating-type switching accidents.</title>
        <authorList>
            <person name="Gordon J.L."/>
            <person name="Armisen D."/>
            <person name="Proux-Wera E."/>
            <person name="Oheigeartaigh S.S."/>
            <person name="Byrne K.P."/>
            <person name="Wolfe K.H."/>
        </authorList>
    </citation>
    <scope>NUCLEOTIDE SEQUENCE [LARGE SCALE GENOMIC DNA]</scope>
    <source>
        <strain evidence="12">ATCC 22294 / BCRC 22015 / CBS 2517 / CECT 1963 / NBRC 1671 / NRRL Y-8276</strain>
    </source>
</reference>
<dbReference type="SUPFAM" id="SSF57701">
    <property type="entry name" value="Zn2/Cys6 DNA-binding domain"/>
    <property type="match status" value="1"/>
</dbReference>
<keyword evidence="5" id="KW-0238">DNA-binding</keyword>
<evidence type="ECO:0000256" key="3">
    <source>
        <dbReference type="ARBA" id="ARBA00022833"/>
    </source>
</evidence>
<dbReference type="GeneID" id="13882451"/>
<dbReference type="SMART" id="SM00066">
    <property type="entry name" value="GAL4"/>
    <property type="match status" value="1"/>
</dbReference>
<accession>H2ANI0</accession>
<dbReference type="OrthoDB" id="2399539at2759"/>
<evidence type="ECO:0000256" key="2">
    <source>
        <dbReference type="ARBA" id="ARBA00022723"/>
    </source>
</evidence>
<evidence type="ECO:0000259" key="10">
    <source>
        <dbReference type="PROSITE" id="PS50048"/>
    </source>
</evidence>
<protein>
    <recommendedName>
        <fullName evidence="10">Zn(2)-C6 fungal-type domain-containing protein</fullName>
    </recommendedName>
</protein>
<feature type="region of interest" description="Disordered" evidence="9">
    <location>
        <begin position="862"/>
        <end position="895"/>
    </location>
</feature>